<dbReference type="PANTHER" id="PTHR38474">
    <property type="entry name" value="SLR0299 PROTEIN"/>
    <property type="match status" value="1"/>
</dbReference>
<accession>A0A0E3P2Z7</accession>
<dbReference type="SMART" id="SM01059">
    <property type="entry name" value="CAT"/>
    <property type="match status" value="1"/>
</dbReference>
<dbReference type="PATRIC" id="fig|1434120.4.peg.1512"/>
<dbReference type="Proteomes" id="UP000033111">
    <property type="component" value="Chromosome"/>
</dbReference>
<organism evidence="1 2">
    <name type="scientific">Methanosarcina siciliae T4/M</name>
    <dbReference type="NCBI Taxonomy" id="1434120"/>
    <lineage>
        <taxon>Archaea</taxon>
        <taxon>Methanobacteriati</taxon>
        <taxon>Methanobacteriota</taxon>
        <taxon>Stenosarchaea group</taxon>
        <taxon>Methanomicrobia</taxon>
        <taxon>Methanosarcinales</taxon>
        <taxon>Methanosarcinaceae</taxon>
        <taxon>Methanosarcina</taxon>
    </lineage>
</organism>
<reference evidence="1 2" key="1">
    <citation type="submission" date="2014-07" db="EMBL/GenBank/DDBJ databases">
        <title>Methanogenic archaea and the global carbon cycle.</title>
        <authorList>
            <person name="Henriksen J.R."/>
            <person name="Luke J."/>
            <person name="Reinhart S."/>
            <person name="Benedict M.N."/>
            <person name="Youngblut N.D."/>
            <person name="Metcalf M.E."/>
            <person name="Whitaker R.J."/>
            <person name="Metcalf W.W."/>
        </authorList>
    </citation>
    <scope>NUCLEOTIDE SEQUENCE [LARGE SCALE GENOMIC DNA]</scope>
    <source>
        <strain evidence="1 2">T4/M</strain>
    </source>
</reference>
<protein>
    <submittedName>
        <fullName evidence="1">Chloramphenicol acetyltransferase</fullName>
        <ecNumber evidence="1">2.3.1.28</ecNumber>
    </submittedName>
</protein>
<dbReference type="EMBL" id="CP009506">
    <property type="protein sequence ID" value="AKB27908.1"/>
    <property type="molecule type" value="Genomic_DNA"/>
</dbReference>
<dbReference type="KEGG" id="msw:MSSIT_1189"/>
<dbReference type="RefSeq" id="WP_231590445.1">
    <property type="nucleotide sequence ID" value="NZ_CP009506.1"/>
</dbReference>
<dbReference type="PIRSF" id="PIRSF000440">
    <property type="entry name" value="CAT"/>
    <property type="match status" value="1"/>
</dbReference>
<sequence length="236" mass="27888">MRSVEKTGRETKRKYIGMWIVLNEGVNMGNSYQIINFETWKRKEYCQIYRNAVQPQYCVSFELDVKNFKRYVKENNWSFTMAFIFAVTKCANEIEEFRYRFLDGEVVLYDSVDTSFTYLDKETELFKVVNVPMQATIEKFVQLAIVTAENQKEHFTGPVENDVYQFSALPWITFTHILHTDLGNREKAQPIFDWGKYHERGGKLMMPFAVQVHHTFVDGIHIGKLADKLQRYLDEV</sequence>
<gene>
    <name evidence="1" type="ORF">MSSIT_1189</name>
</gene>
<keyword evidence="1" id="KW-0012">Acyltransferase</keyword>
<name>A0A0E3P2Z7_9EURY</name>
<dbReference type="InterPro" id="IPR001707">
    <property type="entry name" value="Cmp_AcTrfase"/>
</dbReference>
<dbReference type="SUPFAM" id="SSF52777">
    <property type="entry name" value="CoA-dependent acyltransferases"/>
    <property type="match status" value="1"/>
</dbReference>
<proteinExistence type="predicted"/>
<dbReference type="Gene3D" id="3.30.559.10">
    <property type="entry name" value="Chloramphenicol acetyltransferase-like domain"/>
    <property type="match status" value="1"/>
</dbReference>
<dbReference type="EC" id="2.3.1.28" evidence="1"/>
<dbReference type="Pfam" id="PF00302">
    <property type="entry name" value="CAT"/>
    <property type="match status" value="1"/>
</dbReference>
<dbReference type="AlphaFoldDB" id="A0A0E3P2Z7"/>
<evidence type="ECO:0000313" key="1">
    <source>
        <dbReference type="EMBL" id="AKB27908.1"/>
    </source>
</evidence>
<keyword evidence="1" id="KW-0808">Transferase</keyword>
<dbReference type="HOGENOM" id="CLU_093121_0_0_2"/>
<evidence type="ECO:0000313" key="2">
    <source>
        <dbReference type="Proteomes" id="UP000033111"/>
    </source>
</evidence>
<dbReference type="GeneID" id="24859987"/>
<dbReference type="PANTHER" id="PTHR38474:SF1">
    <property type="entry name" value="SLR0299 PROTEIN"/>
    <property type="match status" value="1"/>
</dbReference>
<keyword evidence="2" id="KW-1185">Reference proteome</keyword>
<dbReference type="InterPro" id="IPR023213">
    <property type="entry name" value="CAT-like_dom_sf"/>
</dbReference>
<dbReference type="GO" id="GO:0008811">
    <property type="term" value="F:chloramphenicol O-acetyltransferase activity"/>
    <property type="evidence" value="ECO:0007669"/>
    <property type="project" value="UniProtKB-EC"/>
</dbReference>